<name>A0AAP9KC47_9VIBR</name>
<protein>
    <submittedName>
        <fullName evidence="2">Uncharacterized protein</fullName>
    </submittedName>
</protein>
<gene>
    <name evidence="2" type="ORF">APZ19_19175</name>
</gene>
<organism evidence="2 3">
    <name type="scientific">Vibrio owensii</name>
    <dbReference type="NCBI Taxonomy" id="696485"/>
    <lineage>
        <taxon>Bacteria</taxon>
        <taxon>Pseudomonadati</taxon>
        <taxon>Pseudomonadota</taxon>
        <taxon>Gammaproteobacteria</taxon>
        <taxon>Vibrionales</taxon>
        <taxon>Vibrionaceae</taxon>
        <taxon>Vibrio</taxon>
    </lineage>
</organism>
<reference evidence="2 3" key="1">
    <citation type="journal article" date="2015" name="Genome Announc.">
        <title>Draft Genome Sequence of Vibrio owensii Strain SH-14, Which Causes Shrimp Acute Hepatopancreatic Necrosis Disease.</title>
        <authorList>
            <person name="Liu L."/>
            <person name="Xiao J."/>
            <person name="Xia X."/>
            <person name="Pan Y."/>
            <person name="Yan S."/>
            <person name="Wang Y."/>
        </authorList>
    </citation>
    <scope>NUCLEOTIDE SEQUENCE [LARGE SCALE GENOMIC DNA]</scope>
    <source>
        <strain evidence="2 3">SH14</strain>
    </source>
</reference>
<evidence type="ECO:0000256" key="1">
    <source>
        <dbReference type="SAM" id="Coils"/>
    </source>
</evidence>
<dbReference type="EMBL" id="CP045860">
    <property type="protein sequence ID" value="QGH49242.1"/>
    <property type="molecule type" value="Genomic_DNA"/>
</dbReference>
<dbReference type="RefSeq" id="WP_054823348.1">
    <property type="nucleotide sequence ID" value="NZ_CP045860.1"/>
</dbReference>
<keyword evidence="1" id="KW-0175">Coiled coil</keyword>
<proteinExistence type="predicted"/>
<accession>A0AAP9KC47</accession>
<evidence type="ECO:0000313" key="3">
    <source>
        <dbReference type="Proteomes" id="UP000390336"/>
    </source>
</evidence>
<sequence length="1402" mass="150629">MATAFYRNGVVTVTKGSKVVTGNHTTWTGGATKPLPGDVFVFNNKLYEVEVIVSDTELTLYREFEDDTQVDQEYVIMRNASLNISSRIAAAVAIAINQKQQQLDEFNNFLTNTTDPTVDFTDTLGNKVTVIPIPELEREIAELIDNTANIADLVQEAVDAKDGAVAAESNVTAMRDEVTQMKNDVTHMHDNVNTWQQEVSDNKDLAEQAAQATAQDKLATAQDVIDAGNSATAASESATAANTAKEASEAIQADVTSKHGDVEQWHTEVLAAKDSVDASETHVDEVKAEIDALKLDMDSTASEVSDIKDDIDAKYLQINSWHTETGELKDDAEAAAAAAAESAKLAQAAIVPMRNEADMWEMINRNKTKYAASQFVDFGRHKSSVSQATSINEGLWAYVADDAVPNSNLVTGRGGDGQFDGLSNSDFPITAVAGFISQFRDVNNYNEASNGQSLILFPEAPNGTVIYDSSGDCRGSGKVNLDLSVDVDPKYGDVAADTNEAVARAFEGVIKNGDFRNGTTDWLTAGATISSSGANFSGTALQSISSTITGGIVTGKTYTLEVSVTVRAGGYRVYATGGTNQLIANGQSTSGVSKFTFTATGDNFEIDIARDNAVNATFDFDIHSVSLHLASEEVVITPHDVFGMEYWLEEVSLANPDVFDCGMVQSKSASSNGVTTSASSRPQTYHAAFKGDATTGHTSVDFFASTFEDQCKLAAKDSNNLFRLNDGRIVQFRGRQRTIRGMGNGEWFSINPASGLDNSLCYQNVLGALVMPQGSRDAVKGVSYTQNYRNIARKSLTHPEVGVWSVHEQATSDDYGIDNLCFFQVWGEVPRLNQGVYHPSFNPMGTAKTVISGVGWIVWNHSSNDKLKCVANCFKPWTGIDWGAGGGDIASGQGTGTVAGGWRPDGRYYDAIYAGGQGGVIDYRVSAYDMGAPDEAAKIFQKVVNGSYRGKENLVKTIFVGANDADGVVNNSIWFRTGTDGFPEGRNAYDIPIGSPVGGIRADGTGYVLGHVSAHNSSYSIWVRPLEGQQVIRSSNLYMVQINTDSTVSGEFTMVDVIGDPAAILASPDLANGWIGGWIPEIPPSSPYKMTRKCLDSGSIPVKFSDDYVNWTSGAGNVNTTTNEFSGVSVAGRIGIITYTAFAKQTKPSSNKEILNYHNGIGDVYANSYHGITYGCLLNESLMGKVNTSSSGLMRQFMKMSEVYTDSRKLYSLTTYANSNAHSPIRLTAPTNNSPALKAFWYQAANSQQTTLNFAWSELIYNAGGSFVTVNPSTLWSVKGGDIVRIGTGFNNPQMAGNTLRANRSFTDVNWAAGDLDNWGVYGEQLLSDLNAIKPNVVNGFRLNSPNAGWGDDSTIRIIDGTGTYVNLNGDTCLYGTSELAIPYGYTKNQARAGSQVPGVDL</sequence>
<evidence type="ECO:0000313" key="2">
    <source>
        <dbReference type="EMBL" id="QGH49242.1"/>
    </source>
</evidence>
<feature type="coiled-coil region" evidence="1">
    <location>
        <begin position="276"/>
        <end position="303"/>
    </location>
</feature>
<dbReference type="Proteomes" id="UP000390336">
    <property type="component" value="Chromosome 2"/>
</dbReference>